<reference evidence="1 2" key="1">
    <citation type="journal article" date="2016" name="J. Zhejiang Univ. Sci. B">
        <title>Antibiotic resistance mechanisms of Myroides sp.</title>
        <authorList>
            <person name="Hu S."/>
            <person name="Yuan S."/>
            <person name="Qu H."/>
            <person name="Jiang T."/>
            <person name="Zhou Y."/>
            <person name="Wang M."/>
            <person name="Ming D."/>
        </authorList>
    </citation>
    <scope>NUCLEOTIDE SEQUENCE [LARGE SCALE GENOMIC DNA]</scope>
    <source>
        <strain evidence="1 2">PR63039</strain>
    </source>
</reference>
<dbReference type="RefSeq" id="WP_006258148.1">
    <property type="nucleotide sequence ID" value="NZ_BCMQ01000043.1"/>
</dbReference>
<dbReference type="AlphaFoldDB" id="A0A0S7EEF4"/>
<name>A0A0S7EEF4_9FLAO</name>
<accession>A0A0S7EEF4</accession>
<evidence type="ECO:0000313" key="1">
    <source>
        <dbReference type="EMBL" id="ALU27965.1"/>
    </source>
</evidence>
<organism evidence="1 2">
    <name type="scientific">Myroides odoratimimus</name>
    <dbReference type="NCBI Taxonomy" id="76832"/>
    <lineage>
        <taxon>Bacteria</taxon>
        <taxon>Pseudomonadati</taxon>
        <taxon>Bacteroidota</taxon>
        <taxon>Flavobacteriia</taxon>
        <taxon>Flavobacteriales</taxon>
        <taxon>Flavobacteriaceae</taxon>
        <taxon>Myroides</taxon>
    </lineage>
</organism>
<dbReference type="GeneID" id="66976330"/>
<dbReference type="EMBL" id="CP013690">
    <property type="protein sequence ID" value="ALU27965.1"/>
    <property type="molecule type" value="Genomic_DNA"/>
</dbReference>
<sequence length="105" mass="12060">MEIVLWVIVSLVFLGSLVMFVPSLMSLASPRAKELKGMYYWNSIVSKTFCVLVMLYPLVFLIAVLFYFFLQSPVLSWLVSYAILVVLLFAMWNRLDKKVNGGKKN</sequence>
<gene>
    <name evidence="1" type="ORF">AS202_18220</name>
</gene>
<proteinExistence type="predicted"/>
<protein>
    <submittedName>
        <fullName evidence="1">Uncharacterized protein</fullName>
    </submittedName>
</protein>
<dbReference type="Proteomes" id="UP000069030">
    <property type="component" value="Chromosome"/>
</dbReference>
<dbReference type="KEGG" id="mod:AS202_18220"/>
<evidence type="ECO:0000313" key="2">
    <source>
        <dbReference type="Proteomes" id="UP000069030"/>
    </source>
</evidence>